<feature type="signal peptide" evidence="3">
    <location>
        <begin position="1"/>
        <end position="40"/>
    </location>
</feature>
<dbReference type="Pfam" id="PF19077">
    <property type="entry name" value="Big_13"/>
    <property type="match status" value="1"/>
</dbReference>
<dbReference type="InterPro" id="IPR011050">
    <property type="entry name" value="Pectin_lyase_fold/virulence"/>
</dbReference>
<dbReference type="Proteomes" id="UP000237752">
    <property type="component" value="Unassembled WGS sequence"/>
</dbReference>
<dbReference type="SUPFAM" id="SSF51126">
    <property type="entry name" value="Pectin lyase-like"/>
    <property type="match status" value="1"/>
</dbReference>
<dbReference type="NCBIfam" id="NF041518">
    <property type="entry name" value="choice_anch_Q"/>
    <property type="match status" value="1"/>
</dbReference>
<evidence type="ECO:0000256" key="1">
    <source>
        <dbReference type="SAM" id="MobiDB-lite"/>
    </source>
</evidence>
<accession>A0A2T1A4J3</accession>
<dbReference type="OrthoDB" id="4832494at2"/>
<dbReference type="GO" id="GO:0005975">
    <property type="term" value="P:carbohydrate metabolic process"/>
    <property type="evidence" value="ECO:0007669"/>
    <property type="project" value="UniProtKB-ARBA"/>
</dbReference>
<keyword evidence="2" id="KW-1133">Transmembrane helix</keyword>
<reference evidence="5 6" key="1">
    <citation type="submission" date="2018-03" db="EMBL/GenBank/DDBJ databases">
        <title>Genomic Encyclopedia of Archaeal and Bacterial Type Strains, Phase II (KMG-II): from individual species to whole genera.</title>
        <authorList>
            <person name="Goeker M."/>
        </authorList>
    </citation>
    <scope>NUCLEOTIDE SEQUENCE [LARGE SCALE GENOMIC DNA]</scope>
    <source>
        <strain evidence="5 6">DSM 100065</strain>
    </source>
</reference>
<organism evidence="5 6">
    <name type="scientific">Antricoccus suffuscus</name>
    <dbReference type="NCBI Taxonomy" id="1629062"/>
    <lineage>
        <taxon>Bacteria</taxon>
        <taxon>Bacillati</taxon>
        <taxon>Actinomycetota</taxon>
        <taxon>Actinomycetes</taxon>
        <taxon>Geodermatophilales</taxon>
        <taxon>Antricoccaceae</taxon>
        <taxon>Antricoccus</taxon>
    </lineage>
</organism>
<dbReference type="Gene3D" id="2.160.20.10">
    <property type="entry name" value="Single-stranded right-handed beta-helix, Pectin lyase-like"/>
    <property type="match status" value="1"/>
</dbReference>
<evidence type="ECO:0000313" key="5">
    <source>
        <dbReference type="EMBL" id="PRZ43515.1"/>
    </source>
</evidence>
<feature type="chain" id="PRO_5015678125" evidence="3">
    <location>
        <begin position="41"/>
        <end position="772"/>
    </location>
</feature>
<feature type="region of interest" description="Disordered" evidence="1">
    <location>
        <begin position="694"/>
        <end position="733"/>
    </location>
</feature>
<dbReference type="AlphaFoldDB" id="A0A2T1A4J3"/>
<dbReference type="InterPro" id="IPR059226">
    <property type="entry name" value="Choice_anch_Q_dom"/>
</dbReference>
<evidence type="ECO:0000256" key="2">
    <source>
        <dbReference type="SAM" id="Phobius"/>
    </source>
</evidence>
<keyword evidence="2" id="KW-0472">Membrane</keyword>
<evidence type="ECO:0000313" key="6">
    <source>
        <dbReference type="Proteomes" id="UP000237752"/>
    </source>
</evidence>
<evidence type="ECO:0000256" key="3">
    <source>
        <dbReference type="SAM" id="SignalP"/>
    </source>
</evidence>
<gene>
    <name evidence="5" type="ORF">CLV47_102203</name>
</gene>
<dbReference type="InterPro" id="IPR012334">
    <property type="entry name" value="Pectin_lyas_fold"/>
</dbReference>
<dbReference type="EMBL" id="PVUE01000002">
    <property type="protein sequence ID" value="PRZ43515.1"/>
    <property type="molecule type" value="Genomic_DNA"/>
</dbReference>
<feature type="transmembrane region" description="Helical" evidence="2">
    <location>
        <begin position="743"/>
        <end position="762"/>
    </location>
</feature>
<proteinExistence type="predicted"/>
<dbReference type="InterPro" id="IPR044016">
    <property type="entry name" value="Big_13"/>
</dbReference>
<evidence type="ECO:0000259" key="4">
    <source>
        <dbReference type="Pfam" id="PF19077"/>
    </source>
</evidence>
<name>A0A2T1A4J3_9ACTN</name>
<dbReference type="InterPro" id="IPR006626">
    <property type="entry name" value="PbH1"/>
</dbReference>
<keyword evidence="2" id="KW-0812">Transmembrane</keyword>
<dbReference type="SMART" id="SM00710">
    <property type="entry name" value="PbH1"/>
    <property type="match status" value="3"/>
</dbReference>
<feature type="domain" description="Bacterial Ig-like" evidence="4">
    <location>
        <begin position="598"/>
        <end position="689"/>
    </location>
</feature>
<keyword evidence="3" id="KW-0732">Signal</keyword>
<dbReference type="RefSeq" id="WP_106347677.1">
    <property type="nucleotide sequence ID" value="NZ_PVUE01000002.1"/>
</dbReference>
<feature type="compositionally biased region" description="Low complexity" evidence="1">
    <location>
        <begin position="697"/>
        <end position="733"/>
    </location>
</feature>
<comment type="caution">
    <text evidence="5">The sequence shown here is derived from an EMBL/GenBank/DDBJ whole genome shotgun (WGS) entry which is preliminary data.</text>
</comment>
<dbReference type="InterPro" id="IPR013783">
    <property type="entry name" value="Ig-like_fold"/>
</dbReference>
<sequence length="772" mass="76315">MASKIASSCAHRARRAAAFAATAALAVGSIAAFGAPAAVAAPGEYYASPAGSGDCTDVSSPCSLDTALAMTDASAIYLVADGGTAATFATSTGWNIDTDLTIQPADGVTATFDGQHSATHIFSVAADTSLTISGVTIENTSVTDTSGGGIYSLNGTVVVADSTFANNTATDSGSNVALGGGISSVGPRANLTVRSSTFVGNIRTSDSGFSGGIVMGNGNATVVSSTFVGNTLGISGVNSPPLTGNLFAANEYSCTGFLTDSGYNVADDDTCGFTPGGTSQTVSLESLKLPDLSSNYGLADNGGLTQTVLPGAGSSASGVIPAGTAMSGVIINGQGVYLCGDPTHPVVDQRGVPRPIVTDQACTAGAVEIEPAPVSTPTTITVTPTNNPSTFGGTTFTVEVTTTTDNQPVPTGEVTLDALGNGCVPPYTPLPQNGDGTVTKTYLLGAGDHQIVACYRDSGGAYAPSESVQFTQHVNRAPTSTTLMSSANPSNTGASVTYTVGVEGYVAGDMWNATVDFVDVTDAQNPVVVCSGVTFDRPDDPGLEPKATCTDQPTAGGHTVEATYNGTTNYAPSSATLTQTVDSPVPPAPVITAPADGSTTDDTTPAITGTGVVGNTVTVAVDGHAIGTTQIVAAAQKNPGVGLTAALTAGDAGTWSLTAPQLSDGTHTVVAFQTDPAGNDSADATTTFLVLSASGQPTAPSDSSAPSGTSSSASAVPPTGETTPTDGGSGSDAVLASTGTTGLSGLLAIALGAILAGVALQWRLRRRPGRHA</sequence>
<dbReference type="Gene3D" id="2.60.40.10">
    <property type="entry name" value="Immunoglobulins"/>
    <property type="match status" value="2"/>
</dbReference>
<protein>
    <submittedName>
        <fullName evidence="5">Ig-like domain-containing protein</fullName>
    </submittedName>
</protein>
<keyword evidence="6" id="KW-1185">Reference proteome</keyword>